<reference evidence="2" key="1">
    <citation type="journal article" date="2019" name="Genes (Basel)">
        <title>Halobacterium salinarum virus ChaoS9, a Novel Halovirus Related to PhiH1 and PhiCh1.</title>
        <authorList>
            <person name="Dyall-Smith M."/>
            <person name="Palm P."/>
            <person name="Wanner G."/>
            <person name="Witte A."/>
            <person name="Oesterhelt D."/>
            <person name="Pfeiffer F."/>
        </authorList>
    </citation>
    <scope>NUCLEOTIDE SEQUENCE [LARGE SCALE GENOMIC DNA]</scope>
</reference>
<keyword evidence="2" id="KW-1185">Reference proteome</keyword>
<protein>
    <submittedName>
        <fullName evidence="1">Uncharacterized protein</fullName>
    </submittedName>
</protein>
<dbReference type="Proteomes" id="UP000294095">
    <property type="component" value="Segment"/>
</dbReference>
<organism evidence="1 2">
    <name type="scientific">Halobacterium phage ChaoS9</name>
    <dbReference type="NCBI Taxonomy" id="2847105"/>
    <lineage>
        <taxon>Viruses</taxon>
        <taxon>Duplodnaviria</taxon>
        <taxon>Heunggongvirae</taxon>
        <taxon>Uroviricota</taxon>
        <taxon>Caudoviricetes</taxon>
        <taxon>Vertoviridae</taxon>
        <taxon>Chaovirus</taxon>
        <taxon>Chaovirus bigenum</taxon>
        <taxon>Chaovirus ChaoS9</taxon>
    </lineage>
</organism>
<name>A0A481V9W9_9CAUD</name>
<evidence type="ECO:0000313" key="2">
    <source>
        <dbReference type="Proteomes" id="UP000294095"/>
    </source>
</evidence>
<accession>A0A481V9W9</accession>
<dbReference type="EMBL" id="MK310226">
    <property type="protein sequence ID" value="QBI90070.1"/>
    <property type="molecule type" value="Genomic_DNA"/>
</dbReference>
<gene>
    <name evidence="1" type="ORF">ChaoS9_325</name>
</gene>
<evidence type="ECO:0000313" key="1">
    <source>
        <dbReference type="EMBL" id="QBI90070.1"/>
    </source>
</evidence>
<sequence>MSDVDVGDQVRFEKHGKTYEGEVVAIGHSGMLRVACIVYVDIEPEEVLEVVDDAGDVETDGPREEVSG</sequence>
<proteinExistence type="predicted"/>